<feature type="compositionally biased region" description="Acidic residues" evidence="9">
    <location>
        <begin position="60"/>
        <end position="71"/>
    </location>
</feature>
<evidence type="ECO:0000313" key="12">
    <source>
        <dbReference type="Proteomes" id="UP000770586"/>
    </source>
</evidence>
<evidence type="ECO:0000256" key="4">
    <source>
        <dbReference type="ARBA" id="ARBA00022676"/>
    </source>
</evidence>
<comment type="caution">
    <text evidence="11">The sequence shown here is derived from an EMBL/GenBank/DDBJ whole genome shotgun (WGS) entry which is preliminary data.</text>
</comment>
<keyword evidence="7 10" id="KW-1133">Transmembrane helix</keyword>
<comment type="pathway">
    <text evidence="3">Sphingolipid metabolism.</text>
</comment>
<dbReference type="OrthoDB" id="27596at2157"/>
<evidence type="ECO:0000256" key="10">
    <source>
        <dbReference type="SAM" id="Phobius"/>
    </source>
</evidence>
<dbReference type="Pfam" id="PF13506">
    <property type="entry name" value="Glyco_transf_21"/>
    <property type="match status" value="1"/>
</dbReference>
<keyword evidence="5" id="KW-0808">Transferase</keyword>
<dbReference type="InterPro" id="IPR029044">
    <property type="entry name" value="Nucleotide-diphossugar_trans"/>
</dbReference>
<evidence type="ECO:0000256" key="6">
    <source>
        <dbReference type="ARBA" id="ARBA00022692"/>
    </source>
</evidence>
<evidence type="ECO:0000256" key="7">
    <source>
        <dbReference type="ARBA" id="ARBA00022989"/>
    </source>
</evidence>
<dbReference type="AlphaFoldDB" id="A0A8J7RTQ2"/>
<evidence type="ECO:0000256" key="9">
    <source>
        <dbReference type="SAM" id="MobiDB-lite"/>
    </source>
</evidence>
<dbReference type="Proteomes" id="UP000770586">
    <property type="component" value="Unassembled WGS sequence"/>
</dbReference>
<dbReference type="SUPFAM" id="SSF53448">
    <property type="entry name" value="Nucleotide-diphospho-sugar transferases"/>
    <property type="match status" value="1"/>
</dbReference>
<proteinExistence type="predicted"/>
<keyword evidence="8 10" id="KW-0472">Membrane</keyword>
<dbReference type="InterPro" id="IPR025993">
    <property type="entry name" value="Ceramide_glucosylTrfase"/>
</dbReference>
<dbReference type="EMBL" id="JAGGKE010000003">
    <property type="protein sequence ID" value="MBP1901522.1"/>
    <property type="molecule type" value="Genomic_DNA"/>
</dbReference>
<feature type="transmembrane region" description="Helical" evidence="10">
    <location>
        <begin position="275"/>
        <end position="303"/>
    </location>
</feature>
<feature type="region of interest" description="Disordered" evidence="9">
    <location>
        <begin position="41"/>
        <end position="77"/>
    </location>
</feature>
<comment type="pathway">
    <text evidence="2">Lipid metabolism; sphingolipid metabolism.</text>
</comment>
<reference evidence="11 12" key="1">
    <citation type="submission" date="2021-03" db="EMBL/GenBank/DDBJ databases">
        <title>Genomic Encyclopedia of Type Strains, Phase IV (KMG-IV): sequencing the most valuable type-strain genomes for metagenomic binning, comparative biology and taxonomic classification.</title>
        <authorList>
            <person name="Goeker M."/>
        </authorList>
    </citation>
    <scope>NUCLEOTIDE SEQUENCE [LARGE SCALE GENOMIC DNA]</scope>
    <source>
        <strain evidence="11 12">DSM 12287</strain>
    </source>
</reference>
<keyword evidence="4" id="KW-0328">Glycosyltransferase</keyword>
<feature type="transmembrane region" description="Helical" evidence="10">
    <location>
        <begin position="315"/>
        <end position="336"/>
    </location>
</feature>
<dbReference type="RefSeq" id="WP_209545656.1">
    <property type="nucleotide sequence ID" value="NZ_BAAADX010000006.1"/>
</dbReference>
<feature type="transmembrane region" description="Helical" evidence="10">
    <location>
        <begin position="183"/>
        <end position="205"/>
    </location>
</feature>
<evidence type="ECO:0000256" key="8">
    <source>
        <dbReference type="ARBA" id="ARBA00023136"/>
    </source>
</evidence>
<name>A0A8J7RTQ2_9EURY</name>
<evidence type="ECO:0000313" key="11">
    <source>
        <dbReference type="EMBL" id="MBP1901522.1"/>
    </source>
</evidence>
<organism evidence="11 12">
    <name type="scientific">Halorubrum trapanicum</name>
    <dbReference type="NCBI Taxonomy" id="29284"/>
    <lineage>
        <taxon>Archaea</taxon>
        <taxon>Methanobacteriati</taxon>
        <taxon>Methanobacteriota</taxon>
        <taxon>Stenosarchaea group</taxon>
        <taxon>Halobacteria</taxon>
        <taxon>Halobacteriales</taxon>
        <taxon>Haloferacaceae</taxon>
        <taxon>Halorubrum</taxon>
    </lineage>
</organism>
<accession>A0A8J7RTQ2</accession>
<keyword evidence="6 10" id="KW-0812">Transmembrane</keyword>
<protein>
    <recommendedName>
        <fullName evidence="13">Glycosyl transferase</fullName>
    </recommendedName>
</protein>
<dbReference type="PANTHER" id="PTHR12726:SF0">
    <property type="entry name" value="CERAMIDE GLUCOSYLTRANSFERASE"/>
    <property type="match status" value="1"/>
</dbReference>
<dbReference type="PANTHER" id="PTHR12726">
    <property type="entry name" value="CERAMIDE GLUCOSYLTRANSFERASE"/>
    <property type="match status" value="1"/>
</dbReference>
<dbReference type="GO" id="GO:0008120">
    <property type="term" value="F:ceramide glucosyltransferase activity"/>
    <property type="evidence" value="ECO:0007669"/>
    <property type="project" value="TreeGrafter"/>
</dbReference>
<keyword evidence="12" id="KW-1185">Reference proteome</keyword>
<dbReference type="GO" id="GO:0006679">
    <property type="term" value="P:glucosylceramide biosynthetic process"/>
    <property type="evidence" value="ECO:0007669"/>
    <property type="project" value="TreeGrafter"/>
</dbReference>
<evidence type="ECO:0000256" key="1">
    <source>
        <dbReference type="ARBA" id="ARBA00004141"/>
    </source>
</evidence>
<comment type="subcellular location">
    <subcellularLocation>
        <location evidence="1">Membrane</location>
        <topology evidence="1">Multi-pass membrane protein</topology>
    </subcellularLocation>
</comment>
<evidence type="ECO:0000256" key="3">
    <source>
        <dbReference type="ARBA" id="ARBA00004991"/>
    </source>
</evidence>
<evidence type="ECO:0000256" key="5">
    <source>
        <dbReference type="ARBA" id="ARBA00022679"/>
    </source>
</evidence>
<gene>
    <name evidence="11" type="ORF">J2744_001192</name>
</gene>
<evidence type="ECO:0000256" key="2">
    <source>
        <dbReference type="ARBA" id="ARBA00004760"/>
    </source>
</evidence>
<dbReference type="GO" id="GO:0016020">
    <property type="term" value="C:membrane"/>
    <property type="evidence" value="ECO:0007669"/>
    <property type="project" value="UniProtKB-SubCell"/>
</dbReference>
<evidence type="ECO:0008006" key="13">
    <source>
        <dbReference type="Google" id="ProtNLM"/>
    </source>
</evidence>
<sequence>MTASEQTASPTSPTPVSVLLPTVRWTDACDEVVDQLRGPAAFARGGAGGVGGDGSGGESDGGDGDDGDSDDADRAAAADRAADELLVICDSPDDPVADRRGDLPPRARVVIAGEPEGCSGKANAIAAGMEIAANDRIAWTDDDFHHPSDWLATLDADYERQGPTTEVPVFVGEDPLARLFEPAYVIGGTLAVFAAGVAWGGAVIFERDDLRDGEAAFLRDLRRTVSDDGTLTEHLDVTAVDRTRYVRAGGSLRGSLERFVRFLTITRYHAPRATAFNAAFGVVMAALCLLAPIAGVTLVTALAGAAYARFGIRRATLLLAAPGVLIAPPLMAYAFARRTFVWGSRRYRWRSMFDVSVEPV</sequence>
<feature type="compositionally biased region" description="Gly residues" evidence="9">
    <location>
        <begin position="45"/>
        <end position="59"/>
    </location>
</feature>